<protein>
    <recommendedName>
        <fullName evidence="2">FAR1 domain-containing protein</fullName>
    </recommendedName>
</protein>
<sequence length="283" mass="31642">MSTRTHNRAGYQQVRGAHGIQSARHPSSCSLSAVLVSRSDDDEGFECQKGPKGWENGIGDADDGKGFGGATDAADGGLSWPVIVKDFLGREFATEEDAYAAYKEFARFRGFGVRKGDAVRVKGVLIRRDFFCHRQGIKHPNHSEQVWEERLESRTDCKAKLKIYHDVQHNVWKVSTIIDEHNHELALTIFTHLLPSHRKMSDGDKTQYEGLERLPQGLILSRWCKDAKNCRSKPLQIKEGHHSRLLRYGTLSGAMSLVAKLGSKEATDFVLARDDIASLAEVL</sequence>
<name>A0A444X5S8_ARAHY</name>
<comment type="caution">
    <text evidence="3">The sequence shown here is derived from an EMBL/GenBank/DDBJ whole genome shotgun (WGS) entry which is preliminary data.</text>
</comment>
<dbReference type="STRING" id="3818.A0A444X5S8"/>
<dbReference type="Proteomes" id="UP000289738">
    <property type="component" value="Chromosome B10"/>
</dbReference>
<dbReference type="EMBL" id="SDMP01000020">
    <property type="protein sequence ID" value="RYQ85035.1"/>
    <property type="molecule type" value="Genomic_DNA"/>
</dbReference>
<dbReference type="InterPro" id="IPR004330">
    <property type="entry name" value="FAR1_DNA_bnd_dom"/>
</dbReference>
<feature type="region of interest" description="Disordered" evidence="1">
    <location>
        <begin position="1"/>
        <end position="24"/>
    </location>
</feature>
<feature type="domain" description="FAR1" evidence="2">
    <location>
        <begin position="102"/>
        <end position="186"/>
    </location>
</feature>
<evidence type="ECO:0000256" key="1">
    <source>
        <dbReference type="SAM" id="MobiDB-lite"/>
    </source>
</evidence>
<evidence type="ECO:0000313" key="3">
    <source>
        <dbReference type="EMBL" id="RYQ85035.1"/>
    </source>
</evidence>
<reference evidence="3 4" key="1">
    <citation type="submission" date="2019-01" db="EMBL/GenBank/DDBJ databases">
        <title>Sequencing of cultivated peanut Arachis hypogaea provides insights into genome evolution and oil improvement.</title>
        <authorList>
            <person name="Chen X."/>
        </authorList>
    </citation>
    <scope>NUCLEOTIDE SEQUENCE [LARGE SCALE GENOMIC DNA]</scope>
    <source>
        <strain evidence="4">cv. Fuhuasheng</strain>
        <tissue evidence="3">Leaves</tissue>
    </source>
</reference>
<organism evidence="3 4">
    <name type="scientific">Arachis hypogaea</name>
    <name type="common">Peanut</name>
    <dbReference type="NCBI Taxonomy" id="3818"/>
    <lineage>
        <taxon>Eukaryota</taxon>
        <taxon>Viridiplantae</taxon>
        <taxon>Streptophyta</taxon>
        <taxon>Embryophyta</taxon>
        <taxon>Tracheophyta</taxon>
        <taxon>Spermatophyta</taxon>
        <taxon>Magnoliopsida</taxon>
        <taxon>eudicotyledons</taxon>
        <taxon>Gunneridae</taxon>
        <taxon>Pentapetalae</taxon>
        <taxon>rosids</taxon>
        <taxon>fabids</taxon>
        <taxon>Fabales</taxon>
        <taxon>Fabaceae</taxon>
        <taxon>Papilionoideae</taxon>
        <taxon>50 kb inversion clade</taxon>
        <taxon>dalbergioids sensu lato</taxon>
        <taxon>Dalbergieae</taxon>
        <taxon>Pterocarpus clade</taxon>
        <taxon>Arachis</taxon>
    </lineage>
</organism>
<dbReference type="PANTHER" id="PTHR46328:SF27">
    <property type="entry name" value="OS12G0287500 PROTEIN"/>
    <property type="match status" value="1"/>
</dbReference>
<proteinExistence type="predicted"/>
<accession>A0A444X5S8</accession>
<dbReference type="AlphaFoldDB" id="A0A444X5S8"/>
<evidence type="ECO:0000313" key="4">
    <source>
        <dbReference type="Proteomes" id="UP000289738"/>
    </source>
</evidence>
<dbReference type="PANTHER" id="PTHR46328">
    <property type="entry name" value="FAR-RED IMPAIRED RESPONSIVE (FAR1) FAMILY PROTEIN-RELATED"/>
    <property type="match status" value="1"/>
</dbReference>
<gene>
    <name evidence="3" type="ORF">Ahy_B10g104529</name>
</gene>
<evidence type="ECO:0000259" key="2">
    <source>
        <dbReference type="Pfam" id="PF03101"/>
    </source>
</evidence>
<keyword evidence="4" id="KW-1185">Reference proteome</keyword>
<dbReference type="Pfam" id="PF03101">
    <property type="entry name" value="FAR1"/>
    <property type="match status" value="1"/>
</dbReference>